<feature type="non-terminal residue" evidence="1">
    <location>
        <position position="59"/>
    </location>
</feature>
<dbReference type="Proteomes" id="UP001381693">
    <property type="component" value="Unassembled WGS sequence"/>
</dbReference>
<name>A0AAN8ZRS8_HALRR</name>
<evidence type="ECO:0000313" key="1">
    <source>
        <dbReference type="EMBL" id="KAK7065871.1"/>
    </source>
</evidence>
<dbReference type="EMBL" id="JAXCGZ010019707">
    <property type="protein sequence ID" value="KAK7065871.1"/>
    <property type="molecule type" value="Genomic_DNA"/>
</dbReference>
<evidence type="ECO:0000313" key="2">
    <source>
        <dbReference type="Proteomes" id="UP001381693"/>
    </source>
</evidence>
<gene>
    <name evidence="1" type="ORF">SK128_008924</name>
</gene>
<organism evidence="1 2">
    <name type="scientific">Halocaridina rubra</name>
    <name type="common">Hawaiian red shrimp</name>
    <dbReference type="NCBI Taxonomy" id="373956"/>
    <lineage>
        <taxon>Eukaryota</taxon>
        <taxon>Metazoa</taxon>
        <taxon>Ecdysozoa</taxon>
        <taxon>Arthropoda</taxon>
        <taxon>Crustacea</taxon>
        <taxon>Multicrustacea</taxon>
        <taxon>Malacostraca</taxon>
        <taxon>Eumalacostraca</taxon>
        <taxon>Eucarida</taxon>
        <taxon>Decapoda</taxon>
        <taxon>Pleocyemata</taxon>
        <taxon>Caridea</taxon>
        <taxon>Atyoidea</taxon>
        <taxon>Atyidae</taxon>
        <taxon>Halocaridina</taxon>
    </lineage>
</organism>
<dbReference type="AlphaFoldDB" id="A0AAN8ZRS8"/>
<reference evidence="1 2" key="1">
    <citation type="submission" date="2023-11" db="EMBL/GenBank/DDBJ databases">
        <title>Halocaridina rubra genome assembly.</title>
        <authorList>
            <person name="Smith C."/>
        </authorList>
    </citation>
    <scope>NUCLEOTIDE SEQUENCE [LARGE SCALE GENOMIC DNA]</scope>
    <source>
        <strain evidence="1">EP-1</strain>
        <tissue evidence="1">Whole</tissue>
    </source>
</reference>
<accession>A0AAN8ZRS8</accession>
<keyword evidence="2" id="KW-1185">Reference proteome</keyword>
<comment type="caution">
    <text evidence="1">The sequence shown here is derived from an EMBL/GenBank/DDBJ whole genome shotgun (WGS) entry which is preliminary data.</text>
</comment>
<protein>
    <submittedName>
        <fullName evidence="1">Uncharacterized protein</fullName>
    </submittedName>
</protein>
<sequence length="59" mass="6930">MFVIAITKILAKTFHLAKKPRKLRLYTRIVKIPDLTAAISKQFDEEIQQLDLFSPDKTW</sequence>
<proteinExistence type="predicted"/>